<keyword evidence="2" id="KW-0812">Transmembrane</keyword>
<keyword evidence="2" id="KW-0472">Membrane</keyword>
<feature type="region of interest" description="Disordered" evidence="1">
    <location>
        <begin position="102"/>
        <end position="144"/>
    </location>
</feature>
<feature type="compositionally biased region" description="Polar residues" evidence="1">
    <location>
        <begin position="33"/>
        <end position="62"/>
    </location>
</feature>
<evidence type="ECO:0000313" key="4">
    <source>
        <dbReference type="Proteomes" id="UP000249829"/>
    </source>
</evidence>
<feature type="transmembrane region" description="Helical" evidence="2">
    <location>
        <begin position="193"/>
        <end position="214"/>
    </location>
</feature>
<organism evidence="3 4">
    <name type="scientific">Aspergillus violaceofuscus (strain CBS 115571)</name>
    <dbReference type="NCBI Taxonomy" id="1450538"/>
    <lineage>
        <taxon>Eukaryota</taxon>
        <taxon>Fungi</taxon>
        <taxon>Dikarya</taxon>
        <taxon>Ascomycota</taxon>
        <taxon>Pezizomycotina</taxon>
        <taxon>Eurotiomycetes</taxon>
        <taxon>Eurotiomycetidae</taxon>
        <taxon>Eurotiales</taxon>
        <taxon>Aspergillaceae</taxon>
        <taxon>Aspergillus</taxon>
    </lineage>
</organism>
<keyword evidence="4" id="KW-1185">Reference proteome</keyword>
<accession>A0A2V5IMF4</accession>
<protein>
    <submittedName>
        <fullName evidence="3">Uncharacterized protein</fullName>
    </submittedName>
</protein>
<name>A0A2V5IMF4_ASPV1</name>
<reference evidence="3 4" key="1">
    <citation type="submission" date="2018-02" db="EMBL/GenBank/DDBJ databases">
        <title>The genomes of Aspergillus section Nigri reveals drivers in fungal speciation.</title>
        <authorList>
            <consortium name="DOE Joint Genome Institute"/>
            <person name="Vesth T.C."/>
            <person name="Nybo J."/>
            <person name="Theobald S."/>
            <person name="Brandl J."/>
            <person name="Frisvad J.C."/>
            <person name="Nielsen K.F."/>
            <person name="Lyhne E.K."/>
            <person name="Kogle M.E."/>
            <person name="Kuo A."/>
            <person name="Riley R."/>
            <person name="Clum A."/>
            <person name="Nolan M."/>
            <person name="Lipzen A."/>
            <person name="Salamov A."/>
            <person name="Henrissat B."/>
            <person name="Wiebenga A."/>
            <person name="De vries R.P."/>
            <person name="Grigoriev I.V."/>
            <person name="Mortensen U.H."/>
            <person name="Andersen M.R."/>
            <person name="Baker S.E."/>
        </authorList>
    </citation>
    <scope>NUCLEOTIDE SEQUENCE [LARGE SCALE GENOMIC DNA]</scope>
    <source>
        <strain evidence="3 4">CBS 115571</strain>
    </source>
</reference>
<gene>
    <name evidence="3" type="ORF">BO99DRAFT_411198</name>
</gene>
<evidence type="ECO:0000313" key="3">
    <source>
        <dbReference type="EMBL" id="PYI21026.1"/>
    </source>
</evidence>
<proteinExistence type="predicted"/>
<dbReference type="AlphaFoldDB" id="A0A2V5IMF4"/>
<dbReference type="Proteomes" id="UP000249829">
    <property type="component" value="Unassembled WGS sequence"/>
</dbReference>
<feature type="compositionally biased region" description="Basic and acidic residues" evidence="1">
    <location>
        <begin position="67"/>
        <end position="76"/>
    </location>
</feature>
<dbReference type="EMBL" id="KZ825120">
    <property type="protein sequence ID" value="PYI21026.1"/>
    <property type="molecule type" value="Genomic_DNA"/>
</dbReference>
<keyword evidence="2" id="KW-1133">Transmembrane helix</keyword>
<feature type="region of interest" description="Disordered" evidence="1">
    <location>
        <begin position="1"/>
        <end position="84"/>
    </location>
</feature>
<evidence type="ECO:0000256" key="1">
    <source>
        <dbReference type="SAM" id="MobiDB-lite"/>
    </source>
</evidence>
<sequence>MQMDSIVWKSRAKRSREDQNTKRQQASPEYRQSRQYQTPSPLKSDSSLEATSTLIVGNTKNFGQPKHRIEQPPERGHKNRIRPGIVQFVEVKRGIPLDENTQEMTQEQPHQKQDQPGRPNDCQDPVMGNKVVDAREPPQKPGEVGDALPVPVAFVVGLQAFIIVSYGGENNGVHEEPYYGEHPRLIRNRQRRWFCLALGLPSLVVVGWGCSSMLSTAMGSTEIELIVG</sequence>
<evidence type="ECO:0000256" key="2">
    <source>
        <dbReference type="SAM" id="Phobius"/>
    </source>
</evidence>